<reference evidence="1 2" key="1">
    <citation type="journal article" date="2014" name="Nat. Commun.">
        <title>Molecular traces of alternative social organization in a termite genome.</title>
        <authorList>
            <person name="Terrapon N."/>
            <person name="Li C."/>
            <person name="Robertson H.M."/>
            <person name="Ji L."/>
            <person name="Meng X."/>
            <person name="Booth W."/>
            <person name="Chen Z."/>
            <person name="Childers C.P."/>
            <person name="Glastad K.M."/>
            <person name="Gokhale K."/>
            <person name="Gowin J."/>
            <person name="Gronenberg W."/>
            <person name="Hermansen R.A."/>
            <person name="Hu H."/>
            <person name="Hunt B.G."/>
            <person name="Huylmans A.K."/>
            <person name="Khalil S.M."/>
            <person name="Mitchell R.D."/>
            <person name="Munoz-Torres M.C."/>
            <person name="Mustard J.A."/>
            <person name="Pan H."/>
            <person name="Reese J.T."/>
            <person name="Scharf M.E."/>
            <person name="Sun F."/>
            <person name="Vogel H."/>
            <person name="Xiao J."/>
            <person name="Yang W."/>
            <person name="Yang Z."/>
            <person name="Yang Z."/>
            <person name="Zhou J."/>
            <person name="Zhu J."/>
            <person name="Brent C.S."/>
            <person name="Elsik C.G."/>
            <person name="Goodisman M.A."/>
            <person name="Liberles D.A."/>
            <person name="Roe R.M."/>
            <person name="Vargo E.L."/>
            <person name="Vilcinskas A."/>
            <person name="Wang J."/>
            <person name="Bornberg-Bauer E."/>
            <person name="Korb J."/>
            <person name="Zhang G."/>
            <person name="Liebig J."/>
        </authorList>
    </citation>
    <scope>NUCLEOTIDE SEQUENCE [LARGE SCALE GENOMIC DNA]</scope>
    <source>
        <tissue evidence="1">Whole organism</tissue>
    </source>
</reference>
<evidence type="ECO:0000313" key="1">
    <source>
        <dbReference type="EMBL" id="KDR09693.1"/>
    </source>
</evidence>
<dbReference type="AlphaFoldDB" id="A0A067QXY8"/>
<dbReference type="InParanoid" id="A0A067QXY8"/>
<accession>A0A067QXY8</accession>
<proteinExistence type="predicted"/>
<gene>
    <name evidence="1" type="ORF">L798_15623</name>
</gene>
<sequence>MAGTVSRDSLANGTPPTKRFLSTRWCASTLGPNRWIGPPRNPDITPLGLFLLRLCKGPGIPFKSWYCGCSCFFDTPDAGKNMA</sequence>
<name>A0A067QXY8_ZOONE</name>
<keyword evidence="2" id="KW-1185">Reference proteome</keyword>
<dbReference type="Proteomes" id="UP000027135">
    <property type="component" value="Unassembled WGS sequence"/>
</dbReference>
<dbReference type="EMBL" id="KK853224">
    <property type="protein sequence ID" value="KDR09693.1"/>
    <property type="molecule type" value="Genomic_DNA"/>
</dbReference>
<evidence type="ECO:0000313" key="2">
    <source>
        <dbReference type="Proteomes" id="UP000027135"/>
    </source>
</evidence>
<protein>
    <submittedName>
        <fullName evidence="1">Uncharacterized protein</fullName>
    </submittedName>
</protein>
<organism evidence="1 2">
    <name type="scientific">Zootermopsis nevadensis</name>
    <name type="common">Dampwood termite</name>
    <dbReference type="NCBI Taxonomy" id="136037"/>
    <lineage>
        <taxon>Eukaryota</taxon>
        <taxon>Metazoa</taxon>
        <taxon>Ecdysozoa</taxon>
        <taxon>Arthropoda</taxon>
        <taxon>Hexapoda</taxon>
        <taxon>Insecta</taxon>
        <taxon>Pterygota</taxon>
        <taxon>Neoptera</taxon>
        <taxon>Polyneoptera</taxon>
        <taxon>Dictyoptera</taxon>
        <taxon>Blattodea</taxon>
        <taxon>Blattoidea</taxon>
        <taxon>Termitoidae</taxon>
        <taxon>Termopsidae</taxon>
        <taxon>Zootermopsis</taxon>
    </lineage>
</organism>